<dbReference type="PANTHER" id="PTHR46570">
    <property type="entry name" value="TUBULIN--TYROSINE LIGASE"/>
    <property type="match status" value="1"/>
</dbReference>
<evidence type="ECO:0000313" key="15">
    <source>
        <dbReference type="EMBL" id="CAD9372189.1"/>
    </source>
</evidence>
<dbReference type="InterPro" id="IPR052492">
    <property type="entry name" value="Tubulin-tyrosine_ligase"/>
</dbReference>
<accession>A0A7S2F4N9</accession>
<feature type="compositionally biased region" description="Polar residues" evidence="14">
    <location>
        <begin position="93"/>
        <end position="103"/>
    </location>
</feature>
<dbReference type="Pfam" id="PF03133">
    <property type="entry name" value="TTL"/>
    <property type="match status" value="1"/>
</dbReference>
<evidence type="ECO:0000256" key="7">
    <source>
        <dbReference type="ARBA" id="ARBA00022840"/>
    </source>
</evidence>
<dbReference type="GO" id="GO:0000226">
    <property type="term" value="P:microtubule cytoskeleton organization"/>
    <property type="evidence" value="ECO:0007669"/>
    <property type="project" value="TreeGrafter"/>
</dbReference>
<dbReference type="PROSITE" id="PS51221">
    <property type="entry name" value="TTL"/>
    <property type="match status" value="1"/>
</dbReference>
<evidence type="ECO:0000256" key="3">
    <source>
        <dbReference type="ARBA" id="ARBA00006820"/>
    </source>
</evidence>
<gene>
    <name evidence="15" type="ORF">DSPE1174_LOCUS1473</name>
</gene>
<sequence length="160" mass="16953">METLRSDPSDCGYSTFHVFGFDVMVDEDMRVWLIEVNSSPAVAEELLSDFADALVEDEIMPYFEDGKDEEAGRGETGDDDDGRDSGGGGGLSVTATLSPTSDRISGPMPTLPPPSAGSGGVSNDRQHDREHGGRWDIIFTPDSQRDGEKGGASVAGVDVP</sequence>
<evidence type="ECO:0000256" key="2">
    <source>
        <dbReference type="ARBA" id="ARBA00001958"/>
    </source>
</evidence>
<protein>
    <recommendedName>
        <fullName evidence="12">Tubulin--tyrosine ligase</fullName>
        <ecNumber evidence="11">6.3.2.25</ecNumber>
    </recommendedName>
</protein>
<dbReference type="GO" id="GO:0005876">
    <property type="term" value="C:spindle microtubule"/>
    <property type="evidence" value="ECO:0007669"/>
    <property type="project" value="TreeGrafter"/>
</dbReference>
<keyword evidence="7" id="KW-0067">ATP-binding</keyword>
<name>A0A7S2F4N9_9STRA</name>
<comment type="subunit">
    <text evidence="4">Monomer.</text>
</comment>
<evidence type="ECO:0000256" key="13">
    <source>
        <dbReference type="ARBA" id="ARBA00047950"/>
    </source>
</evidence>
<comment type="catalytic activity">
    <reaction evidence="13">
        <text>C-terminal L-alpha-aminoacyl-L-glutamyl-L-glutamyl-[tubulin] + L-tyrosine + ATP = C-terminal L-alpha-aminoacyl-L-glutamyl-L-glutamyl-L-tyrosyl-[tubulin] + ADP + phosphate + H(+)</text>
        <dbReference type="Rhea" id="RHEA:17605"/>
        <dbReference type="Rhea" id="RHEA-COMP:16434"/>
        <dbReference type="Rhea" id="RHEA-COMP:16435"/>
        <dbReference type="ChEBI" id="CHEBI:15378"/>
        <dbReference type="ChEBI" id="CHEBI:30616"/>
        <dbReference type="ChEBI" id="CHEBI:43474"/>
        <dbReference type="ChEBI" id="CHEBI:58315"/>
        <dbReference type="ChEBI" id="CHEBI:149554"/>
        <dbReference type="ChEBI" id="CHEBI:149555"/>
        <dbReference type="ChEBI" id="CHEBI:456216"/>
        <dbReference type="EC" id="6.3.2.25"/>
    </reaction>
</comment>
<dbReference type="PANTHER" id="PTHR46570:SF1">
    <property type="entry name" value="TUBULIN--TYROSINE LIGASE"/>
    <property type="match status" value="1"/>
</dbReference>
<evidence type="ECO:0000256" key="14">
    <source>
        <dbReference type="SAM" id="MobiDB-lite"/>
    </source>
</evidence>
<dbReference type="EMBL" id="HBGS01002824">
    <property type="protein sequence ID" value="CAD9372189.1"/>
    <property type="molecule type" value="Transcribed_RNA"/>
</dbReference>
<dbReference type="Gene3D" id="3.30.470.20">
    <property type="entry name" value="ATP-grasp fold, B domain"/>
    <property type="match status" value="1"/>
</dbReference>
<evidence type="ECO:0000256" key="12">
    <source>
        <dbReference type="ARBA" id="ARBA00041021"/>
    </source>
</evidence>
<keyword evidence="5" id="KW-0436">Ligase</keyword>
<feature type="compositionally biased region" description="Basic and acidic residues" evidence="14">
    <location>
        <begin position="124"/>
        <end position="134"/>
    </location>
</feature>
<comment type="function">
    <text evidence="10">Catalyzes the post-translational addition of a tyrosine to the C-terminal end of detyrosinated alpha-tubulin.</text>
</comment>
<dbReference type="InterPro" id="IPR004344">
    <property type="entry name" value="TTL/TTLL_fam"/>
</dbReference>
<evidence type="ECO:0000256" key="4">
    <source>
        <dbReference type="ARBA" id="ARBA00011245"/>
    </source>
</evidence>
<dbReference type="AlphaFoldDB" id="A0A7S2F4N9"/>
<organism evidence="15">
    <name type="scientific">Octactis speculum</name>
    <dbReference type="NCBI Taxonomy" id="3111310"/>
    <lineage>
        <taxon>Eukaryota</taxon>
        <taxon>Sar</taxon>
        <taxon>Stramenopiles</taxon>
        <taxon>Ochrophyta</taxon>
        <taxon>Dictyochophyceae</taxon>
        <taxon>Dictyochales</taxon>
        <taxon>Dictyochaceae</taxon>
        <taxon>Octactis</taxon>
    </lineage>
</organism>
<evidence type="ECO:0000256" key="5">
    <source>
        <dbReference type="ARBA" id="ARBA00022598"/>
    </source>
</evidence>
<proteinExistence type="inferred from homology"/>
<dbReference type="GO" id="GO:0005524">
    <property type="term" value="F:ATP binding"/>
    <property type="evidence" value="ECO:0007669"/>
    <property type="project" value="UniProtKB-KW"/>
</dbReference>
<evidence type="ECO:0000256" key="8">
    <source>
        <dbReference type="ARBA" id="ARBA00022842"/>
    </source>
</evidence>
<evidence type="ECO:0000256" key="11">
    <source>
        <dbReference type="ARBA" id="ARBA00038960"/>
    </source>
</evidence>
<evidence type="ECO:0000256" key="6">
    <source>
        <dbReference type="ARBA" id="ARBA00022741"/>
    </source>
</evidence>
<feature type="region of interest" description="Disordered" evidence="14">
    <location>
        <begin position="60"/>
        <end position="160"/>
    </location>
</feature>
<evidence type="ECO:0000256" key="10">
    <source>
        <dbReference type="ARBA" id="ARBA00037791"/>
    </source>
</evidence>
<keyword evidence="9" id="KW-0630">Potassium</keyword>
<evidence type="ECO:0000256" key="1">
    <source>
        <dbReference type="ARBA" id="ARBA00001946"/>
    </source>
</evidence>
<dbReference type="SUPFAM" id="SSF56059">
    <property type="entry name" value="Glutathione synthetase ATP-binding domain-like"/>
    <property type="match status" value="1"/>
</dbReference>
<reference evidence="15" key="1">
    <citation type="submission" date="2021-01" db="EMBL/GenBank/DDBJ databases">
        <authorList>
            <person name="Corre E."/>
            <person name="Pelletier E."/>
            <person name="Niang G."/>
            <person name="Scheremetjew M."/>
            <person name="Finn R."/>
            <person name="Kale V."/>
            <person name="Holt S."/>
            <person name="Cochrane G."/>
            <person name="Meng A."/>
            <person name="Brown T."/>
            <person name="Cohen L."/>
        </authorList>
    </citation>
    <scope>NUCLEOTIDE SEQUENCE</scope>
    <source>
        <strain evidence="15">CCMP1381</strain>
    </source>
</reference>
<comment type="cofactor">
    <cofactor evidence="2">
        <name>K(+)</name>
        <dbReference type="ChEBI" id="CHEBI:29103"/>
    </cofactor>
</comment>
<dbReference type="EC" id="6.3.2.25" evidence="11"/>
<evidence type="ECO:0000256" key="9">
    <source>
        <dbReference type="ARBA" id="ARBA00022958"/>
    </source>
</evidence>
<dbReference type="GO" id="GO:0004835">
    <property type="term" value="F:tubulin-tyrosine ligase activity"/>
    <property type="evidence" value="ECO:0007669"/>
    <property type="project" value="UniProtKB-EC"/>
</dbReference>
<comment type="cofactor">
    <cofactor evidence="1">
        <name>Mg(2+)</name>
        <dbReference type="ChEBI" id="CHEBI:18420"/>
    </cofactor>
</comment>
<keyword evidence="8" id="KW-0460">Magnesium</keyword>
<keyword evidence="6" id="KW-0547">Nucleotide-binding</keyword>
<comment type="similarity">
    <text evidence="3">Belongs to the tubulin--tyrosine ligase family.</text>
</comment>